<protein>
    <submittedName>
        <fullName evidence="5">SdrD B-like protein</fullName>
    </submittedName>
</protein>
<dbReference type="SUPFAM" id="SSF63829">
    <property type="entry name" value="Calcium-dependent phosphotriesterase"/>
    <property type="match status" value="1"/>
</dbReference>
<dbReference type="InterPro" id="IPR051417">
    <property type="entry name" value="SDr/BOS_complex"/>
</dbReference>
<sequence>MLKTERVCLVSMFCLFFLVNTDVQSQQSCPVDISSRLIQNGYSVLTCKPGVPGSLINDTLAIKDVTSYGTRFNNGEIWPIDQNPNTPMVSSWAPSDFNIAGTGEQEVFSVAINPVNGDIYTASTRLWGTPPAPNSTVAPLSPGITAVYRIDGTSGAVSLIVNITTDVNPLENFGASYVTFDERTDQLFVVGMDTGSIYRIDPTLSGAPAVLQIYNPDIDGLIPEDTLPGVMAPRGERILGLAWNPGDNRLYYSVWAVDGAEEGTANTVPNTIRSVALDLTNAIDASTDQLQITMPDLNVTQEDQLNQPNTVTFTDNYSMPVADIEFNRTGTRVILSETGFDESVPQTLAHRSRLTEWSLSGGVWSVVGNQSRYGIGESISFMSGPNLVEYHGINARGGAAWGYNAIVPPQVSGIDDYFLSTGDALSLRGGQIYYGYQFMPTSGPGDLYDSLVADLDGDPNQLAKGLFGDVDILMCAFEAGNFVWYDSNQNGIQDGGEPGVQGVQVELHLGAGCGSPTGITDTTDVAGLYALQDLVPGTYSLQFSNLPAGAIVSAINQGGDDGLDSDVDPGTLCLNSFDLTTNNDSLDMGVSVPGSVGDKVWCDGPIGTGDMTFTAGEGLNNITVNLFNDLGCDGTADGAAINTTTTSGDGDYLFSGLNTGPTGSPICYVSEVDVNDTDLMACDSLGSPTDNTQAQLTQDAPNDLNNDYYFEENLSLGDFVWYDNNQNGLQDGGEPGVNGITVELFDNATCTAPAVDSTTTANGGVPANDGYYQFTGLDVGTYCVQFSGLPASHVFTLANQGGDDGVDSDANPADGQVQNISLTMNDSTIDAGVYANNGEVSGLLYCDDNPENGSQDPGEAVTGVTVTLDRDFNCDAIGDEAVGSTLTDANGVFSFNNLPVALSPAPPNPEACYLLSYDTSDASLTDCNIPTTPETQTVSISTNNPVGQPVEFVVIQGGPPVQVPINHWWSLLLMMLSLGGITALKLRTARG</sequence>
<organism evidence="5 6">
    <name type="scientific">Marinicella litoralis</name>
    <dbReference type="NCBI Taxonomy" id="644220"/>
    <lineage>
        <taxon>Bacteria</taxon>
        <taxon>Pseudomonadati</taxon>
        <taxon>Pseudomonadota</taxon>
        <taxon>Gammaproteobacteria</taxon>
        <taxon>Lysobacterales</taxon>
        <taxon>Marinicellaceae</taxon>
        <taxon>Marinicella</taxon>
    </lineage>
</organism>
<dbReference type="Pfam" id="PF17210">
    <property type="entry name" value="SdrD_B"/>
    <property type="match status" value="2"/>
</dbReference>
<proteinExistence type="predicted"/>
<comment type="subcellular location">
    <subcellularLocation>
        <location evidence="1">Secreted</location>
    </subcellularLocation>
</comment>
<dbReference type="Gene3D" id="2.60.40.10">
    <property type="entry name" value="Immunoglobulins"/>
    <property type="match status" value="4"/>
</dbReference>
<dbReference type="AlphaFoldDB" id="A0A4R6XNS1"/>
<name>A0A4R6XNS1_9GAMM</name>
<feature type="domain" description="SD-repeat containing protein B" evidence="4">
    <location>
        <begin position="715"/>
        <end position="833"/>
    </location>
</feature>
<evidence type="ECO:0000313" key="5">
    <source>
        <dbReference type="EMBL" id="TDR19377.1"/>
    </source>
</evidence>
<dbReference type="SUPFAM" id="SSF117074">
    <property type="entry name" value="Hypothetical protein PA1324"/>
    <property type="match status" value="3"/>
</dbReference>
<dbReference type="InterPro" id="IPR013783">
    <property type="entry name" value="Ig-like_fold"/>
</dbReference>
<comment type="caution">
    <text evidence="5">The sequence shown here is derived from an EMBL/GenBank/DDBJ whole genome shotgun (WGS) entry which is preliminary data.</text>
</comment>
<keyword evidence="2" id="KW-0964">Secreted</keyword>
<dbReference type="PANTHER" id="PTHR23303:SF15">
    <property type="entry name" value="COLOSSIN-A"/>
    <property type="match status" value="1"/>
</dbReference>
<dbReference type="InterPro" id="IPR033764">
    <property type="entry name" value="Sdr_B"/>
</dbReference>
<dbReference type="RefSeq" id="WP_133566506.1">
    <property type="nucleotide sequence ID" value="NZ_SNZB01000004.1"/>
</dbReference>
<gene>
    <name evidence="5" type="ORF">C8D91_1926</name>
</gene>
<evidence type="ECO:0000256" key="3">
    <source>
        <dbReference type="ARBA" id="ARBA00022729"/>
    </source>
</evidence>
<evidence type="ECO:0000256" key="1">
    <source>
        <dbReference type="ARBA" id="ARBA00004613"/>
    </source>
</evidence>
<dbReference type="PANTHER" id="PTHR23303">
    <property type="entry name" value="CARBOXYPEPTIDASE REGULATORY REGION-CONTAINING"/>
    <property type="match status" value="1"/>
</dbReference>
<feature type="domain" description="SD-repeat containing protein B" evidence="4">
    <location>
        <begin position="479"/>
        <end position="589"/>
    </location>
</feature>
<dbReference type="Proteomes" id="UP000295724">
    <property type="component" value="Unassembled WGS sequence"/>
</dbReference>
<evidence type="ECO:0000256" key="2">
    <source>
        <dbReference type="ARBA" id="ARBA00022525"/>
    </source>
</evidence>
<accession>A0A4R6XNS1</accession>
<dbReference type="EMBL" id="SNZB01000004">
    <property type="protein sequence ID" value="TDR19377.1"/>
    <property type="molecule type" value="Genomic_DNA"/>
</dbReference>
<keyword evidence="6" id="KW-1185">Reference proteome</keyword>
<reference evidence="5 6" key="1">
    <citation type="submission" date="2019-03" db="EMBL/GenBank/DDBJ databases">
        <title>Genomic Encyclopedia of Type Strains, Phase IV (KMG-IV): sequencing the most valuable type-strain genomes for metagenomic binning, comparative biology and taxonomic classification.</title>
        <authorList>
            <person name="Goeker M."/>
        </authorList>
    </citation>
    <scope>NUCLEOTIDE SEQUENCE [LARGE SCALE GENOMIC DNA]</scope>
    <source>
        <strain evidence="5 6">DSM 25488</strain>
    </source>
</reference>
<dbReference type="GO" id="GO:0005576">
    <property type="term" value="C:extracellular region"/>
    <property type="evidence" value="ECO:0007669"/>
    <property type="project" value="UniProtKB-SubCell"/>
</dbReference>
<evidence type="ECO:0000259" key="4">
    <source>
        <dbReference type="Pfam" id="PF17210"/>
    </source>
</evidence>
<evidence type="ECO:0000313" key="6">
    <source>
        <dbReference type="Proteomes" id="UP000295724"/>
    </source>
</evidence>
<keyword evidence="3" id="KW-0732">Signal</keyword>